<evidence type="ECO:0000313" key="2">
    <source>
        <dbReference type="Ensembl" id="ENSONIP00000054876.1"/>
    </source>
</evidence>
<organism evidence="2 3">
    <name type="scientific">Oreochromis niloticus</name>
    <name type="common">Nile tilapia</name>
    <name type="synonym">Tilapia nilotica</name>
    <dbReference type="NCBI Taxonomy" id="8128"/>
    <lineage>
        <taxon>Eukaryota</taxon>
        <taxon>Metazoa</taxon>
        <taxon>Chordata</taxon>
        <taxon>Craniata</taxon>
        <taxon>Vertebrata</taxon>
        <taxon>Euteleostomi</taxon>
        <taxon>Actinopterygii</taxon>
        <taxon>Neopterygii</taxon>
        <taxon>Teleostei</taxon>
        <taxon>Neoteleostei</taxon>
        <taxon>Acanthomorphata</taxon>
        <taxon>Ovalentaria</taxon>
        <taxon>Cichlomorphae</taxon>
        <taxon>Cichliformes</taxon>
        <taxon>Cichlidae</taxon>
        <taxon>African cichlids</taxon>
        <taxon>Pseudocrenilabrinae</taxon>
        <taxon>Oreochromini</taxon>
        <taxon>Oreochromis</taxon>
    </lineage>
</organism>
<dbReference type="GeneTree" id="ENSGT01060000248530"/>
<dbReference type="InterPro" id="IPR000477">
    <property type="entry name" value="RT_dom"/>
</dbReference>
<protein>
    <recommendedName>
        <fullName evidence="1">Reverse transcriptase domain-containing protein</fullName>
    </recommendedName>
</protein>
<evidence type="ECO:0000313" key="3">
    <source>
        <dbReference type="Proteomes" id="UP000005207"/>
    </source>
</evidence>
<proteinExistence type="predicted"/>
<evidence type="ECO:0000259" key="1">
    <source>
        <dbReference type="PROSITE" id="PS50878"/>
    </source>
</evidence>
<keyword evidence="3" id="KW-1185">Reference proteome</keyword>
<dbReference type="AlphaFoldDB" id="A0A669D303"/>
<dbReference type="InterPro" id="IPR043502">
    <property type="entry name" value="DNA/RNA_pol_sf"/>
</dbReference>
<dbReference type="Pfam" id="PF00078">
    <property type="entry name" value="RVT_1"/>
    <property type="match status" value="1"/>
</dbReference>
<dbReference type="SUPFAM" id="SSF56672">
    <property type="entry name" value="DNA/RNA polymerases"/>
    <property type="match status" value="1"/>
</dbReference>
<dbReference type="OMA" id="MINDVFN"/>
<reference evidence="2" key="1">
    <citation type="submission" date="2025-08" db="UniProtKB">
        <authorList>
            <consortium name="Ensembl"/>
        </authorList>
    </citation>
    <scope>IDENTIFICATION</scope>
</reference>
<feature type="domain" description="Reverse transcriptase" evidence="1">
    <location>
        <begin position="284"/>
        <end position="541"/>
    </location>
</feature>
<dbReference type="CDD" id="cd01650">
    <property type="entry name" value="RT_nLTR_like"/>
    <property type="match status" value="1"/>
</dbReference>
<dbReference type="InParanoid" id="A0A669D303"/>
<accession>A0A669D303</accession>
<dbReference type="PANTHER" id="PTHR19446">
    <property type="entry name" value="REVERSE TRANSCRIPTASES"/>
    <property type="match status" value="1"/>
</dbReference>
<reference evidence="2" key="2">
    <citation type="submission" date="2025-09" db="UniProtKB">
        <authorList>
            <consortium name="Ensembl"/>
        </authorList>
    </citation>
    <scope>IDENTIFICATION</scope>
</reference>
<name>A0A669D303_ORENI</name>
<sequence length="683" mass="78425">MKLMTIGSDHYPIKIEVRLTIERQVTGGVKRWCFSEVNWDVFKVLSEQEFQKVDMNVAVDDLNDSICRAILVAASRVIKRKGSSGKRKIVPWWTTECDKVIKCRNKAFKKLKGNLSYQNLVEFKQLQAKVRRMIKSAKRDFWRGFCNSVGRETKIHSVWAMIRRMNGLKREYGYPILKIDEVTAVKDEEKANMLAKAFVEIHSTGNVSEEGRRGKDRTIMENRDLLDMVEDTDDLLNIPFTKSELHRVLRKYKLTQPGKDQVCYIMLDHLSESAKEQLVGLYNRVWEGGMLPQSWKEAVVVPICKPGRDGTKPGNYRPIALTSHICKVMESMINERLMYYVESRGFISKYQSGFRRGRCTMDPILCLEHEIRRAQINKQCVVAVFFDLEKAYDMLWRDGLLIKIRKLGITGRMYRWILDFLKGRQIQVRIGKTYSERFSVENGTPQGSIVSPLLFSIMINDVFNDIEGGVGCSLFADDGALWRRGRNVGFIVKKLQEAVGKVEEWSYRWGFKFSVDKTKTMFFTRKRVNEEIKLKLYGIGLERVRKFKFLGLWLDERLTWGAHVQELVDKCKKVLNILRCLVGTDWGADRESLRAIYTGLVRSTLDYGCVAYNSAADTSLSKLDLIQYQVLRLCTGAFRTTPTVALQVEMGGNATRVEEGPAYIDILGKLTGSGAGSSYIRCT</sequence>
<dbReference type="PROSITE" id="PS50878">
    <property type="entry name" value="RT_POL"/>
    <property type="match status" value="1"/>
</dbReference>
<dbReference type="Ensembl" id="ENSONIT00000055277.1">
    <property type="protein sequence ID" value="ENSONIP00000054876.1"/>
    <property type="gene ID" value="ENSONIG00000031560.1"/>
</dbReference>
<dbReference type="Proteomes" id="UP000005207">
    <property type="component" value="Unplaced"/>
</dbReference>